<dbReference type="EMBL" id="CP045096">
    <property type="protein sequence ID" value="QFR00414.1"/>
    <property type="molecule type" value="Genomic_DNA"/>
</dbReference>
<keyword evidence="2" id="KW-1185">Reference proteome</keyword>
<sequence length="118" mass="13161">MPQPQNTDLFTRIRALRDRDERRLRAGDTEVETLLLLAKVSEEAGESVEKYRRSRGWGTDGVTNASATDVSDEVCATIMAGLVALDRICPNASAHWERYLAYGYERAARENADVALES</sequence>
<evidence type="ECO:0000313" key="2">
    <source>
        <dbReference type="Proteomes" id="UP000327294"/>
    </source>
</evidence>
<dbReference type="RefSeq" id="WP_152171771.1">
    <property type="nucleotide sequence ID" value="NZ_CP045096.1"/>
</dbReference>
<evidence type="ECO:0000313" key="1">
    <source>
        <dbReference type="EMBL" id="QFR00414.1"/>
    </source>
</evidence>
<name>A0A5P8KAS1_9ACTN</name>
<dbReference type="KEGG" id="sphv:F9278_34335"/>
<dbReference type="AlphaFoldDB" id="A0A5P8KAS1"/>
<protein>
    <recommendedName>
        <fullName evidence="3">NTP pyrophosphohydrolase MazG putative catalytic core domain-containing protein</fullName>
    </recommendedName>
</protein>
<organism evidence="1 2">
    <name type="scientific">Streptomyces phaeolivaceus</name>
    <dbReference type="NCBI Taxonomy" id="2653200"/>
    <lineage>
        <taxon>Bacteria</taxon>
        <taxon>Bacillati</taxon>
        <taxon>Actinomycetota</taxon>
        <taxon>Actinomycetes</taxon>
        <taxon>Kitasatosporales</taxon>
        <taxon>Streptomycetaceae</taxon>
        <taxon>Streptomyces</taxon>
    </lineage>
</organism>
<gene>
    <name evidence="1" type="ORF">F9278_34335</name>
</gene>
<accession>A0A5P8KAS1</accession>
<proteinExistence type="predicted"/>
<evidence type="ECO:0008006" key="3">
    <source>
        <dbReference type="Google" id="ProtNLM"/>
    </source>
</evidence>
<reference evidence="1 2" key="1">
    <citation type="submission" date="2019-10" db="EMBL/GenBank/DDBJ databases">
        <title>Streptomyces sp. strain GY16 isolated from leaves of Broussonetia papyrifera.</title>
        <authorList>
            <person name="Mo P."/>
        </authorList>
    </citation>
    <scope>NUCLEOTIDE SEQUENCE [LARGE SCALE GENOMIC DNA]</scope>
    <source>
        <strain evidence="1 2">GY16</strain>
    </source>
</reference>
<dbReference type="Proteomes" id="UP000327294">
    <property type="component" value="Chromosome"/>
</dbReference>